<dbReference type="InterPro" id="IPR033479">
    <property type="entry name" value="dCache_1"/>
</dbReference>
<dbReference type="SUPFAM" id="SSF55874">
    <property type="entry name" value="ATPase domain of HSP90 chaperone/DNA topoisomerase II/histidine kinase"/>
    <property type="match status" value="1"/>
</dbReference>
<proteinExistence type="predicted"/>
<feature type="domain" description="Histidine kinase" evidence="15">
    <location>
        <begin position="489"/>
        <end position="601"/>
    </location>
</feature>
<feature type="domain" description="HAMP" evidence="16">
    <location>
        <begin position="319"/>
        <end position="372"/>
    </location>
</feature>
<feature type="transmembrane region" description="Helical" evidence="14">
    <location>
        <begin position="20"/>
        <end position="42"/>
    </location>
</feature>
<dbReference type="PANTHER" id="PTHR34220">
    <property type="entry name" value="SENSOR HISTIDINE KINASE YPDA"/>
    <property type="match status" value="1"/>
</dbReference>
<dbReference type="InterPro" id="IPR003594">
    <property type="entry name" value="HATPase_dom"/>
</dbReference>
<keyword evidence="18" id="KW-1185">Reference proteome</keyword>
<dbReference type="Gene3D" id="1.10.8.500">
    <property type="entry name" value="HAMP domain in histidine kinase"/>
    <property type="match status" value="1"/>
</dbReference>
<dbReference type="PANTHER" id="PTHR34220:SF7">
    <property type="entry name" value="SENSOR HISTIDINE KINASE YPDA"/>
    <property type="match status" value="1"/>
</dbReference>
<dbReference type="Pfam" id="PF06580">
    <property type="entry name" value="His_kinase"/>
    <property type="match status" value="1"/>
</dbReference>
<dbReference type="RefSeq" id="WP_144849332.1">
    <property type="nucleotide sequence ID" value="NZ_VNJI01000021.1"/>
</dbReference>
<dbReference type="SMART" id="SM00387">
    <property type="entry name" value="HATPase_c"/>
    <property type="match status" value="1"/>
</dbReference>
<dbReference type="EC" id="2.7.13.3" evidence="3"/>
<dbReference type="SUPFAM" id="SSF158472">
    <property type="entry name" value="HAMP domain-like"/>
    <property type="match status" value="1"/>
</dbReference>
<protein>
    <recommendedName>
        <fullName evidence="3">histidine kinase</fullName>
        <ecNumber evidence="3">2.7.13.3</ecNumber>
    </recommendedName>
</protein>
<evidence type="ECO:0000256" key="4">
    <source>
        <dbReference type="ARBA" id="ARBA00022475"/>
    </source>
</evidence>
<dbReference type="Pfam" id="PF02743">
    <property type="entry name" value="dCache_1"/>
    <property type="match status" value="1"/>
</dbReference>
<evidence type="ECO:0000256" key="5">
    <source>
        <dbReference type="ARBA" id="ARBA00022553"/>
    </source>
</evidence>
<accession>A0A559K958</accession>
<comment type="caution">
    <text evidence="17">The sequence shown here is derived from an EMBL/GenBank/DDBJ whole genome shotgun (WGS) entry which is preliminary data.</text>
</comment>
<dbReference type="PROSITE" id="PS50109">
    <property type="entry name" value="HIS_KIN"/>
    <property type="match status" value="1"/>
</dbReference>
<sequence>MNTSLGYFSRWKISIKVKMVLAFLAVSVLSVLMLGGFSNYIYSKAVEQEFYSISNEATVRLNYHLDYYFQQLQQSTQALISSDRIQQWLTSTSYTNEDIQSVEKELRSYLALNYSETKGMFLISRSNPVVSMAQSFAKLDRLTNEPWYDTPLTGNLEILPTHIAKYEIANGRPVVSVYLPIFDKNTLDLIGRLVVDISLQEIERSFQSSRLGSSGTFFIVSEQNSIVYHPNEEWDGLPLAQTPLASLRIPDDQSTAKQRYENRDYLIASSRSAVTGWRIVSMVPFDQVAVGLSAARISMLVVLLLITLLVLIVVPLVTNRFIKPILTLRGLMRQVGNGDLTVQTESITGQDEIQQLSHSFNQMVKRLDQLMITNTGLELKEMKAQLMQKEAFIKALQNQINPHLLYNTLGIIKGMAYLEKVPVIERMARNLADVYRYTTRFKEMEVRLEEELGHLLKYLDIIHTRFPKHFQSQCYFNEKFLRHRVVKFILQPIVENAVKYAIEPRGGEGVVIVSAYDEGPDLIIEVADNGPGIEEDVLRRIQEQLEQISSNVDEHYGQGDSLGISNVHARLVLKYGNRYGVTLTSFEGRGTVVSLRLPIHTHALN</sequence>
<dbReference type="GO" id="GO:0005886">
    <property type="term" value="C:plasma membrane"/>
    <property type="evidence" value="ECO:0007669"/>
    <property type="project" value="UniProtKB-SubCell"/>
</dbReference>
<keyword evidence="12" id="KW-0902">Two-component regulatory system</keyword>
<evidence type="ECO:0000259" key="15">
    <source>
        <dbReference type="PROSITE" id="PS50109"/>
    </source>
</evidence>
<dbReference type="InterPro" id="IPR005467">
    <property type="entry name" value="His_kinase_dom"/>
</dbReference>
<dbReference type="InterPro" id="IPR050640">
    <property type="entry name" value="Bact_2-comp_sensor_kinase"/>
</dbReference>
<evidence type="ECO:0000256" key="14">
    <source>
        <dbReference type="SAM" id="Phobius"/>
    </source>
</evidence>
<evidence type="ECO:0000256" key="9">
    <source>
        <dbReference type="ARBA" id="ARBA00022777"/>
    </source>
</evidence>
<evidence type="ECO:0000256" key="2">
    <source>
        <dbReference type="ARBA" id="ARBA00004651"/>
    </source>
</evidence>
<dbReference type="CDD" id="cd06225">
    <property type="entry name" value="HAMP"/>
    <property type="match status" value="1"/>
</dbReference>
<evidence type="ECO:0000256" key="3">
    <source>
        <dbReference type="ARBA" id="ARBA00012438"/>
    </source>
</evidence>
<dbReference type="Gene3D" id="3.30.450.20">
    <property type="entry name" value="PAS domain"/>
    <property type="match status" value="1"/>
</dbReference>
<gene>
    <name evidence="17" type="ORF">FPZ49_17690</name>
</gene>
<dbReference type="InterPro" id="IPR036890">
    <property type="entry name" value="HATPase_C_sf"/>
</dbReference>
<evidence type="ECO:0000313" key="18">
    <source>
        <dbReference type="Proteomes" id="UP000317036"/>
    </source>
</evidence>
<keyword evidence="10" id="KW-0067">ATP-binding</keyword>
<dbReference type="CDD" id="cd12912">
    <property type="entry name" value="PDC2_MCP_like"/>
    <property type="match status" value="1"/>
</dbReference>
<dbReference type="Pfam" id="PF00672">
    <property type="entry name" value="HAMP"/>
    <property type="match status" value="1"/>
</dbReference>
<feature type="transmembrane region" description="Helical" evidence="14">
    <location>
        <begin position="297"/>
        <end position="322"/>
    </location>
</feature>
<keyword evidence="5" id="KW-0597">Phosphoprotein</keyword>
<keyword evidence="9" id="KW-0418">Kinase</keyword>
<dbReference type="InterPro" id="IPR010559">
    <property type="entry name" value="Sig_transdc_His_kin_internal"/>
</dbReference>
<dbReference type="PROSITE" id="PS50885">
    <property type="entry name" value="HAMP"/>
    <property type="match status" value="1"/>
</dbReference>
<evidence type="ECO:0000256" key="8">
    <source>
        <dbReference type="ARBA" id="ARBA00022741"/>
    </source>
</evidence>
<reference evidence="17 18" key="1">
    <citation type="submission" date="2019-07" db="EMBL/GenBank/DDBJ databases">
        <authorList>
            <person name="Kim J."/>
        </authorList>
    </citation>
    <scope>NUCLEOTIDE SEQUENCE [LARGE SCALE GENOMIC DNA]</scope>
    <source>
        <strain evidence="17 18">JC52</strain>
    </source>
</reference>
<dbReference type="Gene3D" id="3.30.565.10">
    <property type="entry name" value="Histidine kinase-like ATPase, C-terminal domain"/>
    <property type="match status" value="1"/>
</dbReference>
<name>A0A559K958_9BACL</name>
<keyword evidence="4" id="KW-1003">Cell membrane</keyword>
<organism evidence="17 18">
    <name type="scientific">Paenibacillus cremeus</name>
    <dbReference type="NCBI Taxonomy" id="2163881"/>
    <lineage>
        <taxon>Bacteria</taxon>
        <taxon>Bacillati</taxon>
        <taxon>Bacillota</taxon>
        <taxon>Bacilli</taxon>
        <taxon>Bacillales</taxon>
        <taxon>Paenibacillaceae</taxon>
        <taxon>Paenibacillus</taxon>
    </lineage>
</organism>
<dbReference type="Proteomes" id="UP000317036">
    <property type="component" value="Unassembled WGS sequence"/>
</dbReference>
<comment type="catalytic activity">
    <reaction evidence="1">
        <text>ATP + protein L-histidine = ADP + protein N-phospho-L-histidine.</text>
        <dbReference type="EC" id="2.7.13.3"/>
    </reaction>
</comment>
<evidence type="ECO:0000256" key="13">
    <source>
        <dbReference type="ARBA" id="ARBA00023136"/>
    </source>
</evidence>
<dbReference type="InterPro" id="IPR004358">
    <property type="entry name" value="Sig_transdc_His_kin-like_C"/>
</dbReference>
<evidence type="ECO:0000256" key="6">
    <source>
        <dbReference type="ARBA" id="ARBA00022679"/>
    </source>
</evidence>
<evidence type="ECO:0000259" key="16">
    <source>
        <dbReference type="PROSITE" id="PS50885"/>
    </source>
</evidence>
<keyword evidence="13 14" id="KW-0472">Membrane</keyword>
<evidence type="ECO:0000256" key="10">
    <source>
        <dbReference type="ARBA" id="ARBA00022840"/>
    </source>
</evidence>
<dbReference type="SMART" id="SM00304">
    <property type="entry name" value="HAMP"/>
    <property type="match status" value="1"/>
</dbReference>
<evidence type="ECO:0000256" key="11">
    <source>
        <dbReference type="ARBA" id="ARBA00022989"/>
    </source>
</evidence>
<dbReference type="Pfam" id="PF02518">
    <property type="entry name" value="HATPase_c"/>
    <property type="match status" value="1"/>
</dbReference>
<dbReference type="InterPro" id="IPR003660">
    <property type="entry name" value="HAMP_dom"/>
</dbReference>
<dbReference type="EMBL" id="VNJI01000021">
    <property type="protein sequence ID" value="TVY08657.1"/>
    <property type="molecule type" value="Genomic_DNA"/>
</dbReference>
<keyword evidence="11 14" id="KW-1133">Transmembrane helix</keyword>
<dbReference type="GO" id="GO:0000155">
    <property type="term" value="F:phosphorelay sensor kinase activity"/>
    <property type="evidence" value="ECO:0007669"/>
    <property type="project" value="InterPro"/>
</dbReference>
<dbReference type="GO" id="GO:0005524">
    <property type="term" value="F:ATP binding"/>
    <property type="evidence" value="ECO:0007669"/>
    <property type="project" value="UniProtKB-KW"/>
</dbReference>
<evidence type="ECO:0000256" key="12">
    <source>
        <dbReference type="ARBA" id="ARBA00023012"/>
    </source>
</evidence>
<keyword evidence="7 14" id="KW-0812">Transmembrane</keyword>
<dbReference type="AlphaFoldDB" id="A0A559K958"/>
<comment type="subcellular location">
    <subcellularLocation>
        <location evidence="2">Cell membrane</location>
        <topology evidence="2">Multi-pass membrane protein</topology>
    </subcellularLocation>
</comment>
<dbReference type="PRINTS" id="PR00344">
    <property type="entry name" value="BCTRLSENSOR"/>
</dbReference>
<evidence type="ECO:0000256" key="7">
    <source>
        <dbReference type="ARBA" id="ARBA00022692"/>
    </source>
</evidence>
<evidence type="ECO:0000256" key="1">
    <source>
        <dbReference type="ARBA" id="ARBA00000085"/>
    </source>
</evidence>
<keyword evidence="6" id="KW-0808">Transferase</keyword>
<keyword evidence="8" id="KW-0547">Nucleotide-binding</keyword>
<evidence type="ECO:0000313" key="17">
    <source>
        <dbReference type="EMBL" id="TVY08657.1"/>
    </source>
</evidence>
<dbReference type="OrthoDB" id="2491077at2"/>